<dbReference type="InterPro" id="IPR046077">
    <property type="entry name" value="DUF6095"/>
</dbReference>
<name>A0A1G9K9A5_9FLAO</name>
<reference evidence="2 3" key="1">
    <citation type="submission" date="2016-10" db="EMBL/GenBank/DDBJ databases">
        <authorList>
            <person name="de Groot N.N."/>
        </authorList>
    </citation>
    <scope>NUCLEOTIDE SEQUENCE [LARGE SCALE GENOMIC DNA]</scope>
    <source>
        <strain evidence="2 3">DSM 19886</strain>
    </source>
</reference>
<keyword evidence="1" id="KW-1133">Transmembrane helix</keyword>
<sequence length="80" mass="8981">MRTDKNLLVKGLKYLSITIGLMFLAPTVIYQAFKNQEHPFYWPVLIIGLILAIGAIAGGFYSMKIIMDALFQKKDTSIGE</sequence>
<feature type="transmembrane region" description="Helical" evidence="1">
    <location>
        <begin position="12"/>
        <end position="33"/>
    </location>
</feature>
<keyword evidence="1" id="KW-0812">Transmembrane</keyword>
<keyword evidence="1" id="KW-0472">Membrane</keyword>
<proteinExistence type="predicted"/>
<dbReference type="OrthoDB" id="1447634at2"/>
<gene>
    <name evidence="2" type="ORF">SAMN04488514_101888</name>
</gene>
<accession>A0A1G9K9A5</accession>
<evidence type="ECO:0000313" key="3">
    <source>
        <dbReference type="Proteomes" id="UP000199440"/>
    </source>
</evidence>
<protein>
    <submittedName>
        <fullName evidence="2">Uncharacterized protein</fullName>
    </submittedName>
</protein>
<dbReference type="Pfam" id="PF19589">
    <property type="entry name" value="DUF6095"/>
    <property type="match status" value="1"/>
</dbReference>
<dbReference type="AlphaFoldDB" id="A0A1G9K9A5"/>
<dbReference type="STRING" id="192904.SAMN04488514_101888"/>
<dbReference type="Proteomes" id="UP000199440">
    <property type="component" value="Unassembled WGS sequence"/>
</dbReference>
<evidence type="ECO:0000313" key="2">
    <source>
        <dbReference type="EMBL" id="SDL46004.1"/>
    </source>
</evidence>
<dbReference type="EMBL" id="FNGV01000001">
    <property type="protein sequence ID" value="SDL46004.1"/>
    <property type="molecule type" value="Genomic_DNA"/>
</dbReference>
<keyword evidence="3" id="KW-1185">Reference proteome</keyword>
<evidence type="ECO:0000256" key="1">
    <source>
        <dbReference type="SAM" id="Phobius"/>
    </source>
</evidence>
<feature type="transmembrane region" description="Helical" evidence="1">
    <location>
        <begin position="39"/>
        <end position="63"/>
    </location>
</feature>
<dbReference type="RefSeq" id="WP_089885632.1">
    <property type="nucleotide sequence ID" value="NZ_FNGV01000001.1"/>
</dbReference>
<organism evidence="2 3">
    <name type="scientific">Kriegella aquimaris</name>
    <dbReference type="NCBI Taxonomy" id="192904"/>
    <lineage>
        <taxon>Bacteria</taxon>
        <taxon>Pseudomonadati</taxon>
        <taxon>Bacteroidota</taxon>
        <taxon>Flavobacteriia</taxon>
        <taxon>Flavobacteriales</taxon>
        <taxon>Flavobacteriaceae</taxon>
        <taxon>Kriegella</taxon>
    </lineage>
</organism>